<keyword evidence="3" id="KW-0418">Kinase</keyword>
<sequence length="309" mass="34408">MKVDLKTCWGDGNQWRRGTLLGKGGHGAVFLGLLSSYNPPRYIAVKSADASKSKSLKAEKKILSYMVGSPYIIQCYGEETTTRSDGNLVYNLLLEYGSGGSLATRIHSSPGNDNNKMSELEVRWYTISILQGLFYIHEVGFVHCDLKPGNILLVPWRMTPSGKVLSMAKICDFGLAKKAAPLQRNQKRKRESEKTEKKNRWRGTVRYLSPEAVRDGVQEPASDMWALGCVVLEMLSGQRPWEVEHQTGGKEAVLEKIRKGDSVPEIPGGISSDARDFLRCCLRKSAANRSSAKTLLLHPFVNNLQSYLK</sequence>
<dbReference type="InterPro" id="IPR052751">
    <property type="entry name" value="Plant_MAPKKK"/>
</dbReference>
<dbReference type="SUPFAM" id="SSF56112">
    <property type="entry name" value="Protein kinase-like (PK-like)"/>
    <property type="match status" value="1"/>
</dbReference>
<dbReference type="Pfam" id="PF00069">
    <property type="entry name" value="Pkinase"/>
    <property type="match status" value="1"/>
</dbReference>
<comment type="similarity">
    <text evidence="6">Belongs to the protein kinase superfamily.</text>
</comment>
<evidence type="ECO:0000256" key="5">
    <source>
        <dbReference type="PROSITE-ProRule" id="PRU10141"/>
    </source>
</evidence>
<gene>
    <name evidence="8" type="ORF">OLC1_LOCUS3010</name>
</gene>
<protein>
    <submittedName>
        <fullName evidence="8">OLC1v1025879C1</fullName>
    </submittedName>
</protein>
<dbReference type="InterPro" id="IPR011009">
    <property type="entry name" value="Kinase-like_dom_sf"/>
</dbReference>
<dbReference type="AlphaFoldDB" id="A0AAV1C8T3"/>
<dbReference type="EMBL" id="OX459118">
    <property type="protein sequence ID" value="CAI9090973.1"/>
    <property type="molecule type" value="Genomic_DNA"/>
</dbReference>
<evidence type="ECO:0000256" key="3">
    <source>
        <dbReference type="ARBA" id="ARBA00022777"/>
    </source>
</evidence>
<keyword evidence="9" id="KW-1185">Reference proteome</keyword>
<evidence type="ECO:0000259" key="7">
    <source>
        <dbReference type="PROSITE" id="PS50011"/>
    </source>
</evidence>
<name>A0AAV1C8T3_OLDCO</name>
<dbReference type="GO" id="GO:0007165">
    <property type="term" value="P:signal transduction"/>
    <property type="evidence" value="ECO:0007669"/>
    <property type="project" value="TreeGrafter"/>
</dbReference>
<feature type="domain" description="Protein kinase" evidence="7">
    <location>
        <begin position="15"/>
        <end position="301"/>
    </location>
</feature>
<evidence type="ECO:0000256" key="6">
    <source>
        <dbReference type="RuleBase" id="RU000304"/>
    </source>
</evidence>
<dbReference type="InterPro" id="IPR008271">
    <property type="entry name" value="Ser/Thr_kinase_AS"/>
</dbReference>
<keyword evidence="4 5" id="KW-0067">ATP-binding</keyword>
<dbReference type="PROSITE" id="PS00108">
    <property type="entry name" value="PROTEIN_KINASE_ST"/>
    <property type="match status" value="1"/>
</dbReference>
<proteinExistence type="inferred from homology"/>
<keyword evidence="1" id="KW-0808">Transferase</keyword>
<dbReference type="PANTHER" id="PTHR48011">
    <property type="entry name" value="CCR4-NOT TRANSCRIPTIONAL COMPLEX SUBUNIT CAF120-RELATED"/>
    <property type="match status" value="1"/>
</dbReference>
<dbReference type="PROSITE" id="PS00107">
    <property type="entry name" value="PROTEIN_KINASE_ATP"/>
    <property type="match status" value="1"/>
</dbReference>
<organism evidence="8 9">
    <name type="scientific">Oldenlandia corymbosa var. corymbosa</name>
    <dbReference type="NCBI Taxonomy" id="529605"/>
    <lineage>
        <taxon>Eukaryota</taxon>
        <taxon>Viridiplantae</taxon>
        <taxon>Streptophyta</taxon>
        <taxon>Embryophyta</taxon>
        <taxon>Tracheophyta</taxon>
        <taxon>Spermatophyta</taxon>
        <taxon>Magnoliopsida</taxon>
        <taxon>eudicotyledons</taxon>
        <taxon>Gunneridae</taxon>
        <taxon>Pentapetalae</taxon>
        <taxon>asterids</taxon>
        <taxon>lamiids</taxon>
        <taxon>Gentianales</taxon>
        <taxon>Rubiaceae</taxon>
        <taxon>Rubioideae</taxon>
        <taxon>Spermacoceae</taxon>
        <taxon>Hedyotis-Oldenlandia complex</taxon>
        <taxon>Oldenlandia</taxon>
    </lineage>
</organism>
<accession>A0AAV1C8T3</accession>
<keyword evidence="6" id="KW-0723">Serine/threonine-protein kinase</keyword>
<dbReference type="PROSITE" id="PS50011">
    <property type="entry name" value="PROTEIN_KINASE_DOM"/>
    <property type="match status" value="1"/>
</dbReference>
<dbReference type="InterPro" id="IPR017441">
    <property type="entry name" value="Protein_kinase_ATP_BS"/>
</dbReference>
<evidence type="ECO:0000256" key="1">
    <source>
        <dbReference type="ARBA" id="ARBA00022679"/>
    </source>
</evidence>
<keyword evidence="2 5" id="KW-0547">Nucleotide-binding</keyword>
<dbReference type="SMART" id="SM00220">
    <property type="entry name" value="S_TKc"/>
    <property type="match status" value="1"/>
</dbReference>
<evidence type="ECO:0000256" key="2">
    <source>
        <dbReference type="ARBA" id="ARBA00022741"/>
    </source>
</evidence>
<dbReference type="GO" id="GO:0005524">
    <property type="term" value="F:ATP binding"/>
    <property type="evidence" value="ECO:0007669"/>
    <property type="project" value="UniProtKB-UniRule"/>
</dbReference>
<dbReference type="Proteomes" id="UP001161247">
    <property type="component" value="Chromosome 1"/>
</dbReference>
<reference evidence="8" key="1">
    <citation type="submission" date="2023-03" db="EMBL/GenBank/DDBJ databases">
        <authorList>
            <person name="Julca I."/>
        </authorList>
    </citation>
    <scope>NUCLEOTIDE SEQUENCE</scope>
</reference>
<dbReference type="Gene3D" id="1.10.510.10">
    <property type="entry name" value="Transferase(Phosphotransferase) domain 1"/>
    <property type="match status" value="1"/>
</dbReference>
<dbReference type="Gene3D" id="3.30.200.20">
    <property type="entry name" value="Phosphorylase Kinase, domain 1"/>
    <property type="match status" value="1"/>
</dbReference>
<evidence type="ECO:0000313" key="9">
    <source>
        <dbReference type="Proteomes" id="UP001161247"/>
    </source>
</evidence>
<dbReference type="InterPro" id="IPR000719">
    <property type="entry name" value="Prot_kinase_dom"/>
</dbReference>
<dbReference type="GO" id="GO:0004674">
    <property type="term" value="F:protein serine/threonine kinase activity"/>
    <property type="evidence" value="ECO:0007669"/>
    <property type="project" value="UniProtKB-KW"/>
</dbReference>
<feature type="binding site" evidence="5">
    <location>
        <position position="46"/>
    </location>
    <ligand>
        <name>ATP</name>
        <dbReference type="ChEBI" id="CHEBI:30616"/>
    </ligand>
</feature>
<dbReference type="PANTHER" id="PTHR48011:SF56">
    <property type="entry name" value="PROTEIN KINASE DOMAIN-CONTAINING PROTEIN"/>
    <property type="match status" value="1"/>
</dbReference>
<evidence type="ECO:0000313" key="8">
    <source>
        <dbReference type="EMBL" id="CAI9090973.1"/>
    </source>
</evidence>
<evidence type="ECO:0000256" key="4">
    <source>
        <dbReference type="ARBA" id="ARBA00022840"/>
    </source>
</evidence>